<evidence type="ECO:0000256" key="7">
    <source>
        <dbReference type="SAM" id="SignalP"/>
    </source>
</evidence>
<evidence type="ECO:0000256" key="4">
    <source>
        <dbReference type="ARBA" id="ARBA00022729"/>
    </source>
</evidence>
<evidence type="ECO:0000313" key="9">
    <source>
        <dbReference type="EMBL" id="GGZ13354.1"/>
    </source>
</evidence>
<dbReference type="EMBL" id="BMWX01000001">
    <property type="protein sequence ID" value="GGZ13354.1"/>
    <property type="molecule type" value="Genomic_DNA"/>
</dbReference>
<dbReference type="Proteomes" id="UP000619457">
    <property type="component" value="Unassembled WGS sequence"/>
</dbReference>
<evidence type="ECO:0000256" key="2">
    <source>
        <dbReference type="ARBA" id="ARBA00008779"/>
    </source>
</evidence>
<sequence length="511" mass="57510">MRKIFYSICAFFCLAACSGNPGAEDQAEGKGKPNIVFLFTDDQTFASIQALGNSEIHTPNLDRLVADGTSFTHAYNMGGWNGAICVASRSMMISGSYIWDAQEVAKQWGKGDSTALEHTWPQLMEGAGYSTYMTGKWHVEAPADQVFQEARHIRAGMPKDNGNQLGAAVKKWKAESGDMKDWNDYMPLGYGRPKSPEDQEWQPYDTINGGFWKGGKHWSEVVRDDAIDFIQAASQKEDPFFMYLAFNAPHDPRQAPKEYIDMYPLEEIEIPESFLPEYPYKDDIGAEPTLRDEALAPFPRTEYAVKVHRQEYYAIISHLDEQIGKILDALEASGKLDNTYIFMTADHGLSVGNHGLIGKQSLYDHSIRVPLMVTGPGVPKGVKLDQEVYLQDIMASSLELAGIEKPSYVHFNSFMDIVEDNQATGHYTEIYGAYRHLQRMIRKDGYKLIVYPKINKVLLYDLNADPNEMKDLAADPAMKSKVNQLFDELLKLQQDMKDPVDLSATYKEVLG</sequence>
<comment type="similarity">
    <text evidence="2">Belongs to the sulfatase family.</text>
</comment>
<organism evidence="9 10">
    <name type="scientific">Echinicola pacifica</name>
    <dbReference type="NCBI Taxonomy" id="346377"/>
    <lineage>
        <taxon>Bacteria</taxon>
        <taxon>Pseudomonadati</taxon>
        <taxon>Bacteroidota</taxon>
        <taxon>Cytophagia</taxon>
        <taxon>Cytophagales</taxon>
        <taxon>Cyclobacteriaceae</taxon>
        <taxon>Echinicola</taxon>
    </lineage>
</organism>
<dbReference type="Gene3D" id="3.40.720.10">
    <property type="entry name" value="Alkaline Phosphatase, subunit A"/>
    <property type="match status" value="1"/>
</dbReference>
<dbReference type="AlphaFoldDB" id="A0A918PJU9"/>
<keyword evidence="4 7" id="KW-0732">Signal</keyword>
<evidence type="ECO:0000259" key="8">
    <source>
        <dbReference type="Pfam" id="PF00884"/>
    </source>
</evidence>
<evidence type="ECO:0000256" key="6">
    <source>
        <dbReference type="ARBA" id="ARBA00022837"/>
    </source>
</evidence>
<dbReference type="GO" id="GO:0046872">
    <property type="term" value="F:metal ion binding"/>
    <property type="evidence" value="ECO:0007669"/>
    <property type="project" value="UniProtKB-KW"/>
</dbReference>
<reference evidence="9" key="1">
    <citation type="journal article" date="2014" name="Int. J. Syst. Evol. Microbiol.">
        <title>Complete genome sequence of Corynebacterium casei LMG S-19264T (=DSM 44701T), isolated from a smear-ripened cheese.</title>
        <authorList>
            <consortium name="US DOE Joint Genome Institute (JGI-PGF)"/>
            <person name="Walter F."/>
            <person name="Albersmeier A."/>
            <person name="Kalinowski J."/>
            <person name="Ruckert C."/>
        </authorList>
    </citation>
    <scope>NUCLEOTIDE SEQUENCE</scope>
    <source>
        <strain evidence="9">KCTC 12368</strain>
    </source>
</reference>
<gene>
    <name evidence="9" type="ORF">GCM10007049_01430</name>
</gene>
<dbReference type="InterPro" id="IPR050738">
    <property type="entry name" value="Sulfatase"/>
</dbReference>
<evidence type="ECO:0000313" key="10">
    <source>
        <dbReference type="Proteomes" id="UP000619457"/>
    </source>
</evidence>
<dbReference type="Pfam" id="PF00884">
    <property type="entry name" value="Sulfatase"/>
    <property type="match status" value="1"/>
</dbReference>
<keyword evidence="10" id="KW-1185">Reference proteome</keyword>
<dbReference type="InterPro" id="IPR000917">
    <property type="entry name" value="Sulfatase_N"/>
</dbReference>
<accession>A0A918PJU9</accession>
<evidence type="ECO:0000256" key="1">
    <source>
        <dbReference type="ARBA" id="ARBA00001913"/>
    </source>
</evidence>
<proteinExistence type="inferred from homology"/>
<dbReference type="PANTHER" id="PTHR42693">
    <property type="entry name" value="ARYLSULFATASE FAMILY MEMBER"/>
    <property type="match status" value="1"/>
</dbReference>
<protein>
    <submittedName>
        <fullName evidence="9">Choline-sulfatase</fullName>
    </submittedName>
</protein>
<feature type="domain" description="Sulfatase N-terminal" evidence="8">
    <location>
        <begin position="33"/>
        <end position="403"/>
    </location>
</feature>
<reference evidence="9" key="2">
    <citation type="submission" date="2020-09" db="EMBL/GenBank/DDBJ databases">
        <authorList>
            <person name="Sun Q."/>
            <person name="Kim S."/>
        </authorList>
    </citation>
    <scope>NUCLEOTIDE SEQUENCE</scope>
    <source>
        <strain evidence="9">KCTC 12368</strain>
    </source>
</reference>
<feature type="signal peptide" evidence="7">
    <location>
        <begin position="1"/>
        <end position="23"/>
    </location>
</feature>
<dbReference type="InterPro" id="IPR017850">
    <property type="entry name" value="Alkaline_phosphatase_core_sf"/>
</dbReference>
<dbReference type="CDD" id="cd16155">
    <property type="entry name" value="sulfatase_like"/>
    <property type="match status" value="1"/>
</dbReference>
<evidence type="ECO:0000256" key="3">
    <source>
        <dbReference type="ARBA" id="ARBA00022723"/>
    </source>
</evidence>
<keyword evidence="5" id="KW-0378">Hydrolase</keyword>
<dbReference type="SUPFAM" id="SSF53649">
    <property type="entry name" value="Alkaline phosphatase-like"/>
    <property type="match status" value="1"/>
</dbReference>
<name>A0A918PJU9_9BACT</name>
<keyword evidence="3" id="KW-0479">Metal-binding</keyword>
<keyword evidence="6" id="KW-0106">Calcium</keyword>
<comment type="cofactor">
    <cofactor evidence="1">
        <name>Ca(2+)</name>
        <dbReference type="ChEBI" id="CHEBI:29108"/>
    </cofactor>
</comment>
<dbReference type="PANTHER" id="PTHR42693:SF42">
    <property type="entry name" value="ARYLSULFATASE G"/>
    <property type="match status" value="1"/>
</dbReference>
<dbReference type="RefSeq" id="WP_018475045.1">
    <property type="nucleotide sequence ID" value="NZ_BMWX01000001.1"/>
</dbReference>
<evidence type="ECO:0000256" key="5">
    <source>
        <dbReference type="ARBA" id="ARBA00022801"/>
    </source>
</evidence>
<feature type="chain" id="PRO_5037686913" evidence="7">
    <location>
        <begin position="24"/>
        <end position="511"/>
    </location>
</feature>
<dbReference type="GO" id="GO:0004065">
    <property type="term" value="F:arylsulfatase activity"/>
    <property type="evidence" value="ECO:0007669"/>
    <property type="project" value="TreeGrafter"/>
</dbReference>
<comment type="caution">
    <text evidence="9">The sequence shown here is derived from an EMBL/GenBank/DDBJ whole genome shotgun (WGS) entry which is preliminary data.</text>
</comment>